<feature type="compositionally biased region" description="Polar residues" evidence="1">
    <location>
        <begin position="201"/>
        <end position="211"/>
    </location>
</feature>
<reference evidence="2" key="1">
    <citation type="journal article" date="2020" name="Stud. Mycol.">
        <title>101 Dothideomycetes genomes: a test case for predicting lifestyles and emergence of pathogens.</title>
        <authorList>
            <person name="Haridas S."/>
            <person name="Albert R."/>
            <person name="Binder M."/>
            <person name="Bloem J."/>
            <person name="Labutti K."/>
            <person name="Salamov A."/>
            <person name="Andreopoulos B."/>
            <person name="Baker S."/>
            <person name="Barry K."/>
            <person name="Bills G."/>
            <person name="Bluhm B."/>
            <person name="Cannon C."/>
            <person name="Castanera R."/>
            <person name="Culley D."/>
            <person name="Daum C."/>
            <person name="Ezra D."/>
            <person name="Gonzalez J."/>
            <person name="Henrissat B."/>
            <person name="Kuo A."/>
            <person name="Liang C."/>
            <person name="Lipzen A."/>
            <person name="Lutzoni F."/>
            <person name="Magnuson J."/>
            <person name="Mondo S."/>
            <person name="Nolan M."/>
            <person name="Ohm R."/>
            <person name="Pangilinan J."/>
            <person name="Park H.-J."/>
            <person name="Ramirez L."/>
            <person name="Alfaro M."/>
            <person name="Sun H."/>
            <person name="Tritt A."/>
            <person name="Yoshinaga Y."/>
            <person name="Zwiers L.-H."/>
            <person name="Turgeon B."/>
            <person name="Goodwin S."/>
            <person name="Spatafora J."/>
            <person name="Crous P."/>
            <person name="Grigoriev I."/>
        </authorList>
    </citation>
    <scope>NUCLEOTIDE SEQUENCE</scope>
    <source>
        <strain evidence="2">CBS 675.92</strain>
    </source>
</reference>
<protein>
    <submittedName>
        <fullName evidence="2">Uncharacterized protein</fullName>
    </submittedName>
</protein>
<feature type="region of interest" description="Disordered" evidence="1">
    <location>
        <begin position="1"/>
        <end position="81"/>
    </location>
</feature>
<feature type="compositionally biased region" description="Polar residues" evidence="1">
    <location>
        <begin position="787"/>
        <end position="806"/>
    </location>
</feature>
<dbReference type="Proteomes" id="UP000800035">
    <property type="component" value="Unassembled WGS sequence"/>
</dbReference>
<feature type="compositionally biased region" description="Low complexity" evidence="1">
    <location>
        <begin position="612"/>
        <end position="625"/>
    </location>
</feature>
<name>A0A6A5TV93_9PLEO</name>
<proteinExistence type="predicted"/>
<feature type="compositionally biased region" description="Polar residues" evidence="1">
    <location>
        <begin position="453"/>
        <end position="462"/>
    </location>
</feature>
<feature type="region of interest" description="Disordered" evidence="1">
    <location>
        <begin position="787"/>
        <end position="836"/>
    </location>
</feature>
<feature type="compositionally biased region" description="Low complexity" evidence="1">
    <location>
        <begin position="365"/>
        <end position="378"/>
    </location>
</feature>
<gene>
    <name evidence="2" type="ORF">CC80DRAFT_121802</name>
</gene>
<feature type="compositionally biased region" description="Low complexity" evidence="1">
    <location>
        <begin position="212"/>
        <end position="234"/>
    </location>
</feature>
<feature type="compositionally biased region" description="Polar residues" evidence="1">
    <location>
        <begin position="11"/>
        <end position="28"/>
    </location>
</feature>
<dbReference type="EMBL" id="ML976998">
    <property type="protein sequence ID" value="KAF1954606.1"/>
    <property type="molecule type" value="Genomic_DNA"/>
</dbReference>
<evidence type="ECO:0000256" key="1">
    <source>
        <dbReference type="SAM" id="MobiDB-lite"/>
    </source>
</evidence>
<accession>A0A6A5TV93</accession>
<dbReference type="OrthoDB" id="5407305at2759"/>
<dbReference type="AlphaFoldDB" id="A0A6A5TV93"/>
<feature type="compositionally biased region" description="Polar residues" evidence="1">
    <location>
        <begin position="134"/>
        <end position="156"/>
    </location>
</feature>
<evidence type="ECO:0000313" key="3">
    <source>
        <dbReference type="Proteomes" id="UP000800035"/>
    </source>
</evidence>
<feature type="compositionally biased region" description="Polar residues" evidence="1">
    <location>
        <begin position="657"/>
        <end position="667"/>
    </location>
</feature>
<feature type="region of interest" description="Disordered" evidence="1">
    <location>
        <begin position="96"/>
        <end position="160"/>
    </location>
</feature>
<feature type="region of interest" description="Disordered" evidence="1">
    <location>
        <begin position="593"/>
        <end position="695"/>
    </location>
</feature>
<feature type="region of interest" description="Disordered" evidence="1">
    <location>
        <begin position="345"/>
        <end position="378"/>
    </location>
</feature>
<keyword evidence="3" id="KW-1185">Reference proteome</keyword>
<sequence length="1020" mass="108174">MESSPGGGSDAPTNDSTGPRRSNVQVNEAGSPRLSRSHTAAMNASATSSRIPQARAAPRRMRTTAGPTRIAAPSGFDASLSVNSPAVSISVGASVSRVPLPNPRGSNRTLTSGLPVARTERTSSPRGSPPKASRQPNRHSVSSASGIPNPMKSLSANVDKPLPGAPVAILTNTASPPKAQRTLVDAHDAGTPTAEQWPVIQPNNASPQRRFSSPAPTASTGASFHSAFASPASSTIRGTTRNSQYLQNYSPYQESPALNSNRNSAMESFHSSYNDTSATVHALTTPDDSAAVRSSMASFPDPVDQISAASHRLTTPNDPITLRYSVASSIYSQSEPTMIHALTTPEEAAQESPITSDLAKTPGTSSKRSSLSRPISTSSAVAGTVIRAPLMHVQDQSGNKSQPLAGAQREQSLAGNAFTPYRYDDQTHNENVHASSEQLSFYPGGHSKRLSNDSDNWSQAAGSSLDEEEREIFESSTRVKFLGKQTSSANLGPVIRISADADTIIYGGDADSPPVPAIPPQVALTGRGSRLSLLSVRSRSTTPQSVGSRKSILFRPKSSDTALKSMSRENLDGAPGEVAPIADTTEKAVKVQPIRAMRPERKSSIKYGIDQPSSPAHSSSFGSGFQADQPTSGSVGSRPSVSALESPRESWLPMFKTMSSTNSSPLSTAHKRNSSIMPGRTVYPRRDAYSGPLPSRLRQSLSVAPEANPPLLSRSHASHNFSQTFGSHLEETATDKSCANLDRRSSPFLEHDGDPKASAAILEIAHNPTAFITKNSDVAMNQAANSSVNADGNATPSASQAGTAEQHTAKMKTKRSFRGIFKKRDDKGGDQAAESIGTSFTKRLNFSRTNIGKNPVEDSETMKRPAPKASRISLRFRKSSVPAEVSTTTTSVDPSATTTKTSAAVVDCSGNAATRIMARIETIPKGTPEHVRGCEIAEALLSTVEALKLTQIAATEAKKHARDAAAFAQRAHLDMDKMLKLCERDVERETVTSIKTLIRELKALTPETLGEVKSIMQDHA</sequence>
<organism evidence="2 3">
    <name type="scientific">Byssothecium circinans</name>
    <dbReference type="NCBI Taxonomy" id="147558"/>
    <lineage>
        <taxon>Eukaryota</taxon>
        <taxon>Fungi</taxon>
        <taxon>Dikarya</taxon>
        <taxon>Ascomycota</taxon>
        <taxon>Pezizomycotina</taxon>
        <taxon>Dothideomycetes</taxon>
        <taxon>Pleosporomycetidae</taxon>
        <taxon>Pleosporales</taxon>
        <taxon>Massarineae</taxon>
        <taxon>Massarinaceae</taxon>
        <taxon>Byssothecium</taxon>
    </lineage>
</organism>
<evidence type="ECO:0000313" key="2">
    <source>
        <dbReference type="EMBL" id="KAF1954606.1"/>
    </source>
</evidence>
<feature type="region of interest" description="Disordered" evidence="1">
    <location>
        <begin position="189"/>
        <end position="242"/>
    </location>
</feature>
<feature type="compositionally biased region" description="Polar residues" evidence="1">
    <location>
        <begin position="37"/>
        <end position="49"/>
    </location>
</feature>
<feature type="region of interest" description="Disordered" evidence="1">
    <location>
        <begin position="849"/>
        <end position="869"/>
    </location>
</feature>
<feature type="compositionally biased region" description="Polar residues" evidence="1">
    <location>
        <begin position="626"/>
        <end position="640"/>
    </location>
</feature>
<feature type="region of interest" description="Disordered" evidence="1">
    <location>
        <begin position="439"/>
        <end position="463"/>
    </location>
</feature>
<feature type="compositionally biased region" description="Basic residues" evidence="1">
    <location>
        <begin position="809"/>
        <end position="821"/>
    </location>
</feature>